<dbReference type="SMART" id="SM00822">
    <property type="entry name" value="PKS_KR"/>
    <property type="match status" value="1"/>
</dbReference>
<dbReference type="InterPro" id="IPR057326">
    <property type="entry name" value="KR_dom"/>
</dbReference>
<keyword evidence="2" id="KW-0560">Oxidoreductase</keyword>
<dbReference type="EMBL" id="FMZE01000010">
    <property type="protein sequence ID" value="SDD62416.1"/>
    <property type="molecule type" value="Genomic_DNA"/>
</dbReference>
<evidence type="ECO:0000256" key="2">
    <source>
        <dbReference type="ARBA" id="ARBA00023002"/>
    </source>
</evidence>
<dbReference type="PANTHER" id="PTHR42760:SF133">
    <property type="entry name" value="3-OXOACYL-[ACYL-CARRIER-PROTEIN] REDUCTASE"/>
    <property type="match status" value="1"/>
</dbReference>
<feature type="domain" description="Ketoreductase" evidence="3">
    <location>
        <begin position="11"/>
        <end position="200"/>
    </location>
</feature>
<evidence type="ECO:0000313" key="4">
    <source>
        <dbReference type="EMBL" id="SDD62416.1"/>
    </source>
</evidence>
<evidence type="ECO:0000256" key="1">
    <source>
        <dbReference type="ARBA" id="ARBA00006484"/>
    </source>
</evidence>
<dbReference type="Pfam" id="PF13561">
    <property type="entry name" value="adh_short_C2"/>
    <property type="match status" value="1"/>
</dbReference>
<dbReference type="PRINTS" id="PR00081">
    <property type="entry name" value="GDHRDH"/>
</dbReference>
<organism evidence="4 5">
    <name type="scientific">Prauserella marina</name>
    <dbReference type="NCBI Taxonomy" id="530584"/>
    <lineage>
        <taxon>Bacteria</taxon>
        <taxon>Bacillati</taxon>
        <taxon>Actinomycetota</taxon>
        <taxon>Actinomycetes</taxon>
        <taxon>Pseudonocardiales</taxon>
        <taxon>Pseudonocardiaceae</taxon>
        <taxon>Prauserella</taxon>
    </lineage>
</organism>
<evidence type="ECO:0000259" key="3">
    <source>
        <dbReference type="SMART" id="SM00822"/>
    </source>
</evidence>
<keyword evidence="5" id="KW-1185">Reference proteome</keyword>
<accession>A0A222VRV7</accession>
<dbReference type="GO" id="GO:0016616">
    <property type="term" value="F:oxidoreductase activity, acting on the CH-OH group of donors, NAD or NADP as acceptor"/>
    <property type="evidence" value="ECO:0007669"/>
    <property type="project" value="UniProtKB-ARBA"/>
</dbReference>
<dbReference type="AlphaFoldDB" id="A0A222VRV7"/>
<protein>
    <submittedName>
        <fullName evidence="4">Gluconate 5-dehydrogenase/3-oxoacyl-[acyl-carrier protein] reductase</fullName>
    </submittedName>
</protein>
<comment type="similarity">
    <text evidence="1">Belongs to the short-chain dehydrogenases/reductases (SDR) family.</text>
</comment>
<name>A0A222VRV7_9PSEU</name>
<sequence>MAVNPFDLAGQVALVTGGARGIGLATARVLAGQGADVLVVDLADDVDPVAELREEFPARRFAYRRVDVRDEDEVRRSVNELVAEFGKIDVLVNNAGTASRAGLDALTEGEWHRDLDTNLHGMFLYSRAAVHPHMKDRGEGRIINISSISGIMGGPRSGGEGGGRSGPAYAASKGGVIALTKWLAKEVGPYGITCNSVAPGPIATPLTTSVTYALDDQVIQRMGEPEEVGAAVAYLASPGAAFVTGQVLKVCGGAAIG</sequence>
<dbReference type="STRING" id="530584.SAMN05421630_110251"/>
<dbReference type="RefSeq" id="WP_245865214.1">
    <property type="nucleotide sequence ID" value="NZ_CP016353.1"/>
</dbReference>
<dbReference type="PANTHER" id="PTHR42760">
    <property type="entry name" value="SHORT-CHAIN DEHYDROGENASES/REDUCTASES FAMILY MEMBER"/>
    <property type="match status" value="1"/>
</dbReference>
<evidence type="ECO:0000313" key="5">
    <source>
        <dbReference type="Proteomes" id="UP000199494"/>
    </source>
</evidence>
<dbReference type="PRINTS" id="PR00080">
    <property type="entry name" value="SDRFAMILY"/>
</dbReference>
<dbReference type="FunFam" id="3.40.50.720:FF:000084">
    <property type="entry name" value="Short-chain dehydrogenase reductase"/>
    <property type="match status" value="1"/>
</dbReference>
<dbReference type="Gene3D" id="3.40.50.720">
    <property type="entry name" value="NAD(P)-binding Rossmann-like Domain"/>
    <property type="match status" value="1"/>
</dbReference>
<dbReference type="Proteomes" id="UP000199494">
    <property type="component" value="Unassembled WGS sequence"/>
</dbReference>
<dbReference type="KEGG" id="pmad:BAY61_18460"/>
<proteinExistence type="inferred from homology"/>
<reference evidence="4 5" key="1">
    <citation type="submission" date="2016-10" db="EMBL/GenBank/DDBJ databases">
        <authorList>
            <person name="de Groot N.N."/>
        </authorList>
    </citation>
    <scope>NUCLEOTIDE SEQUENCE [LARGE SCALE GENOMIC DNA]</scope>
    <source>
        <strain evidence="4 5">CGMCC 4.5506</strain>
    </source>
</reference>
<dbReference type="InterPro" id="IPR036291">
    <property type="entry name" value="NAD(P)-bd_dom_sf"/>
</dbReference>
<dbReference type="InterPro" id="IPR002347">
    <property type="entry name" value="SDR_fam"/>
</dbReference>
<gene>
    <name evidence="4" type="ORF">SAMN05421630_110251</name>
</gene>
<dbReference type="SUPFAM" id="SSF51735">
    <property type="entry name" value="NAD(P)-binding Rossmann-fold domains"/>
    <property type="match status" value="1"/>
</dbReference>